<name>A0A1M5CSU9_9BACT</name>
<keyword evidence="8 9" id="KW-0413">Isomerase</keyword>
<keyword evidence="12" id="KW-1185">Reference proteome</keyword>
<comment type="similarity">
    <text evidence="9">Belongs to the TrpF family.</text>
</comment>
<dbReference type="GO" id="GO:0000162">
    <property type="term" value="P:L-tryptophan biosynthetic process"/>
    <property type="evidence" value="ECO:0007669"/>
    <property type="project" value="UniProtKB-UniRule"/>
</dbReference>
<dbReference type="InterPro" id="IPR001240">
    <property type="entry name" value="PRAI_dom"/>
</dbReference>
<proteinExistence type="inferred from homology"/>
<dbReference type="Proteomes" id="UP000184164">
    <property type="component" value="Unassembled WGS sequence"/>
</dbReference>
<evidence type="ECO:0000256" key="8">
    <source>
        <dbReference type="ARBA" id="ARBA00023235"/>
    </source>
</evidence>
<protein>
    <recommendedName>
        <fullName evidence="4 9">N-(5'-phosphoribosyl)anthranilate isomerase</fullName>
        <shortName evidence="9">PRAI</shortName>
        <ecNumber evidence="3 9">5.3.1.24</ecNumber>
    </recommendedName>
</protein>
<dbReference type="Gene3D" id="3.20.20.70">
    <property type="entry name" value="Aldolase class I"/>
    <property type="match status" value="1"/>
</dbReference>
<dbReference type="InterPro" id="IPR013785">
    <property type="entry name" value="Aldolase_TIM"/>
</dbReference>
<evidence type="ECO:0000256" key="5">
    <source>
        <dbReference type="ARBA" id="ARBA00022605"/>
    </source>
</evidence>
<evidence type="ECO:0000256" key="2">
    <source>
        <dbReference type="ARBA" id="ARBA00004664"/>
    </source>
</evidence>
<accession>A0A1M5CSU9</accession>
<dbReference type="EC" id="5.3.1.24" evidence="3 9"/>
<keyword evidence="7 9" id="KW-0057">Aromatic amino acid biosynthesis</keyword>
<dbReference type="GO" id="GO:0004640">
    <property type="term" value="F:phosphoribosylanthranilate isomerase activity"/>
    <property type="evidence" value="ECO:0007669"/>
    <property type="project" value="UniProtKB-UniRule"/>
</dbReference>
<evidence type="ECO:0000259" key="10">
    <source>
        <dbReference type="Pfam" id="PF00697"/>
    </source>
</evidence>
<evidence type="ECO:0000313" key="12">
    <source>
        <dbReference type="Proteomes" id="UP000184164"/>
    </source>
</evidence>
<dbReference type="Pfam" id="PF00697">
    <property type="entry name" value="PRAI"/>
    <property type="match status" value="1"/>
</dbReference>
<dbReference type="PANTHER" id="PTHR42894">
    <property type="entry name" value="N-(5'-PHOSPHORIBOSYL)ANTHRANILATE ISOMERASE"/>
    <property type="match status" value="1"/>
</dbReference>
<reference evidence="11 12" key="1">
    <citation type="submission" date="2016-11" db="EMBL/GenBank/DDBJ databases">
        <authorList>
            <person name="Jaros S."/>
            <person name="Januszkiewicz K."/>
            <person name="Wedrychowicz H."/>
        </authorList>
    </citation>
    <scope>NUCLEOTIDE SEQUENCE [LARGE SCALE GENOMIC DNA]</scope>
    <source>
        <strain evidence="11 12">DSM 26910</strain>
    </source>
</reference>
<evidence type="ECO:0000256" key="1">
    <source>
        <dbReference type="ARBA" id="ARBA00001164"/>
    </source>
</evidence>
<evidence type="ECO:0000256" key="4">
    <source>
        <dbReference type="ARBA" id="ARBA00022272"/>
    </source>
</evidence>
<dbReference type="AlphaFoldDB" id="A0A1M5CSU9"/>
<evidence type="ECO:0000256" key="7">
    <source>
        <dbReference type="ARBA" id="ARBA00023141"/>
    </source>
</evidence>
<dbReference type="RefSeq" id="WP_217651623.1">
    <property type="nucleotide sequence ID" value="NZ_FQUM01000006.1"/>
</dbReference>
<evidence type="ECO:0000313" key="11">
    <source>
        <dbReference type="EMBL" id="SHF57801.1"/>
    </source>
</evidence>
<comment type="pathway">
    <text evidence="2 9">Amino-acid biosynthesis; L-tryptophan biosynthesis; L-tryptophan from chorismate: step 3/5.</text>
</comment>
<dbReference type="InterPro" id="IPR011060">
    <property type="entry name" value="RibuloseP-bd_barrel"/>
</dbReference>
<dbReference type="EMBL" id="FQUM01000006">
    <property type="protein sequence ID" value="SHF57801.1"/>
    <property type="molecule type" value="Genomic_DNA"/>
</dbReference>
<sequence length="213" mass="24035">MTKALKIKVCGMKNTANREAVEKLPVDFLGFIFYPKSQRFVGEVTEPRLFDSSKKKVAVFVDENAFEILGLAKNLGFNYVQLHGKENPKTCSLLRKQGLKVIKAFNLDERFNFSALNSYEKSVDYFLFDTKTGVPGGSGEKFNWEILKNYSGETPFFLSGGIKPEDAETIVSIDLPQLFGVDLNSGFEDAPGLKNIENLKNFISQLQRRIDIR</sequence>
<dbReference type="InterPro" id="IPR044643">
    <property type="entry name" value="TrpF_fam"/>
</dbReference>
<dbReference type="HAMAP" id="MF_00135">
    <property type="entry name" value="PRAI"/>
    <property type="match status" value="1"/>
</dbReference>
<keyword evidence="6 9" id="KW-0822">Tryptophan biosynthesis</keyword>
<evidence type="ECO:0000256" key="6">
    <source>
        <dbReference type="ARBA" id="ARBA00022822"/>
    </source>
</evidence>
<evidence type="ECO:0000256" key="9">
    <source>
        <dbReference type="HAMAP-Rule" id="MF_00135"/>
    </source>
</evidence>
<dbReference type="UniPathway" id="UPA00035">
    <property type="reaction ID" value="UER00042"/>
</dbReference>
<keyword evidence="5 9" id="KW-0028">Amino-acid biosynthesis</keyword>
<dbReference type="PANTHER" id="PTHR42894:SF1">
    <property type="entry name" value="N-(5'-PHOSPHORIBOSYL)ANTHRANILATE ISOMERASE"/>
    <property type="match status" value="1"/>
</dbReference>
<dbReference type="STRING" id="1484053.SAMN05444274_106250"/>
<feature type="domain" description="N-(5'phosphoribosyl) anthranilate isomerase (PRAI)" evidence="10">
    <location>
        <begin position="8"/>
        <end position="204"/>
    </location>
</feature>
<organism evidence="11 12">
    <name type="scientific">Mariniphaga anaerophila</name>
    <dbReference type="NCBI Taxonomy" id="1484053"/>
    <lineage>
        <taxon>Bacteria</taxon>
        <taxon>Pseudomonadati</taxon>
        <taxon>Bacteroidota</taxon>
        <taxon>Bacteroidia</taxon>
        <taxon>Marinilabiliales</taxon>
        <taxon>Prolixibacteraceae</taxon>
        <taxon>Mariniphaga</taxon>
    </lineage>
</organism>
<gene>
    <name evidence="9" type="primary">trpF</name>
    <name evidence="11" type="ORF">SAMN05444274_106250</name>
</gene>
<dbReference type="SUPFAM" id="SSF51366">
    <property type="entry name" value="Ribulose-phoshate binding barrel"/>
    <property type="match status" value="1"/>
</dbReference>
<evidence type="ECO:0000256" key="3">
    <source>
        <dbReference type="ARBA" id="ARBA00012572"/>
    </source>
</evidence>
<comment type="catalytic activity">
    <reaction evidence="1 9">
        <text>N-(5-phospho-beta-D-ribosyl)anthranilate = 1-(2-carboxyphenylamino)-1-deoxy-D-ribulose 5-phosphate</text>
        <dbReference type="Rhea" id="RHEA:21540"/>
        <dbReference type="ChEBI" id="CHEBI:18277"/>
        <dbReference type="ChEBI" id="CHEBI:58613"/>
        <dbReference type="EC" id="5.3.1.24"/>
    </reaction>
</comment>
<dbReference type="CDD" id="cd00405">
    <property type="entry name" value="PRAI"/>
    <property type="match status" value="1"/>
</dbReference>